<dbReference type="SUPFAM" id="SSF52540">
    <property type="entry name" value="P-loop containing nucleoside triphosphate hydrolases"/>
    <property type="match status" value="2"/>
</dbReference>
<dbReference type="InterPro" id="IPR027417">
    <property type="entry name" value="P-loop_NTPase"/>
</dbReference>
<dbReference type="CDD" id="cd14798">
    <property type="entry name" value="RX-CC_like"/>
    <property type="match status" value="2"/>
</dbReference>
<dbReference type="Gene3D" id="3.80.10.10">
    <property type="entry name" value="Ribonuclease Inhibitor"/>
    <property type="match status" value="2"/>
</dbReference>
<evidence type="ECO:0000256" key="8">
    <source>
        <dbReference type="SAM" id="MobiDB-lite"/>
    </source>
</evidence>
<comment type="similarity">
    <text evidence="1">Belongs to the disease resistance NB-LRR family.</text>
</comment>
<dbReference type="FunFam" id="1.10.10.10:FF:000322">
    <property type="entry name" value="Probable disease resistance protein At1g63360"/>
    <property type="match status" value="2"/>
</dbReference>
<feature type="domain" description="Disease resistance R13L4/SHOC-2-like LRR" evidence="12">
    <location>
        <begin position="1778"/>
        <end position="2157"/>
    </location>
</feature>
<evidence type="ECO:0000256" key="2">
    <source>
        <dbReference type="ARBA" id="ARBA00022614"/>
    </source>
</evidence>
<feature type="domain" description="Disease resistance N-terminal" evidence="10">
    <location>
        <begin position="1223"/>
        <end position="1310"/>
    </location>
</feature>
<evidence type="ECO:0000256" key="5">
    <source>
        <dbReference type="ARBA" id="ARBA00022821"/>
    </source>
</evidence>
<dbReference type="Gene3D" id="1.10.10.10">
    <property type="entry name" value="Winged helix-like DNA-binding domain superfamily/Winged helix DNA-binding domain"/>
    <property type="match status" value="2"/>
</dbReference>
<dbReference type="InterPro" id="IPR003591">
    <property type="entry name" value="Leu-rich_rpt_typical-subtyp"/>
</dbReference>
<dbReference type="Gene3D" id="1.20.5.4130">
    <property type="match status" value="3"/>
</dbReference>
<evidence type="ECO:0000256" key="1">
    <source>
        <dbReference type="ARBA" id="ARBA00008894"/>
    </source>
</evidence>
<feature type="region of interest" description="Disordered" evidence="8">
    <location>
        <begin position="2292"/>
        <end position="2325"/>
    </location>
</feature>
<dbReference type="SMART" id="SM00369">
    <property type="entry name" value="LRR_TYP"/>
    <property type="match status" value="3"/>
</dbReference>
<dbReference type="InterPro" id="IPR055414">
    <property type="entry name" value="LRR_R13L4/SHOC2-like"/>
</dbReference>
<dbReference type="Proteomes" id="UP000006591">
    <property type="component" value="Chromosome 8"/>
</dbReference>
<dbReference type="Gramene" id="ONIVA08G04110.2">
    <property type="protein sequence ID" value="ONIVA08G04110.2"/>
    <property type="gene ID" value="ONIVA08G04110"/>
</dbReference>
<feature type="coiled-coil region" evidence="7">
    <location>
        <begin position="115"/>
        <end position="142"/>
    </location>
</feature>
<dbReference type="PRINTS" id="PR00364">
    <property type="entry name" value="DISEASERSIST"/>
</dbReference>
<evidence type="ECO:0000256" key="7">
    <source>
        <dbReference type="SAM" id="Coils"/>
    </source>
</evidence>
<dbReference type="Gene3D" id="3.40.50.300">
    <property type="entry name" value="P-loop containing nucleotide triphosphate hydrolases"/>
    <property type="match status" value="2"/>
</dbReference>
<evidence type="ECO:0000259" key="11">
    <source>
        <dbReference type="Pfam" id="PF23559"/>
    </source>
</evidence>
<evidence type="ECO:0008006" key="15">
    <source>
        <dbReference type="Google" id="ProtNLM"/>
    </source>
</evidence>
<dbReference type="InterPro" id="IPR042197">
    <property type="entry name" value="Apaf_helical"/>
</dbReference>
<dbReference type="PANTHER" id="PTHR23155">
    <property type="entry name" value="DISEASE RESISTANCE PROTEIN RP"/>
    <property type="match status" value="1"/>
</dbReference>
<evidence type="ECO:0000259" key="12">
    <source>
        <dbReference type="Pfam" id="PF23598"/>
    </source>
</evidence>
<sequence>MELVTGAMGSLLPKLGELLKDEYDLQTGMKEKVKSLSRELESVHAVLRKVGEVTPEQLDELVKLWARDVRELSYDMEDIVDTFLVRIDSSETDDRSVLRHLRKKMSRLFKRTKDRRKIAGAIKEIEKKLQEVEARRARYTVDSIITKPAGPASIDPRLQALYKRSTELVGIDGPVDKVIKMLSLGDDRNMKIVSVVGFGGLGKTTLAKAVYDKLKPDFDCGVFVPVGRVPDIQKVLRDILIDFGFKVSDVMILDERQLIDKLQNFVQKMRCFIVIDDIWDKKSWELIRCALQDCKCGSRVVATTRISEVATHVGDVYKMQPLSRDDCEKLLYARIVDSEGKCLDSPSVEACDKILKKCRGVPLAIITIASLLASKPMEDWPVVYNSIGFGHEGNDDVANTRRILSFSYYDLPSHLKPCILYISIFPEDYEINKNLLIWKWIAEGFVHVEHVGIGLFEVGEGYFNELINRNMIQLVKAENEGYISSCRVHDMVLDMVRSLSSEENFVTLWDSSEKQKLPRRNARRLALQSRSIKEQNGNQLASTSMEQVRSFIANDCDDISMLFPRFRVLRVLILEDCDDVEDVEGCGGNSVDHLGSLLHLRYLGLPDTDISKLPKEVGGLKFLQTLDLWNTGIKELPQAVGLLTQLLCLHTDRSTTVPAGLIGKLTSLQELWIWPGSAYYRDMDPVAGAASTRRFAKELGNLRELRVLRASIYAVDESTERDLMESLLGNLQKIQSVDIFGSPLERGVTWDAGFASPWRLRHLNLECFEFSRLPASVNSSLLPNLSHLDMKVQVMQEQDMETLGRLPELRCLVLDSRYTKVVRIKNTGSDCYFKKLRFFTMGSSSILFDVQGSECAIMPSLESLAFSVHVRFLKDADLLCFKKLGLVNLPSSLQRVTVEINSWDAHDTEVEEAEAMLEHAAIVHPNHPIFQTTRPFGKYIMLLPDQEPSSTNPKVDRCDVNLRKNDGDHLDFRWLLMNPRVEKFCVSINCENASLEEVEEAEAAARYAVDVHPNCPTLELVRYGEDNMVLPNPQQQFLMEMAASMNELNMSTFQTNVSISMDYHRIHPVGVDSPPPAPDSQQQVGKGRSTTSYGEKEQLPITTPRSFFVIIDDIWDRKSWELIRCAVQDINYPHWLHLSPPLSAWDGVRGVAASAMGGTTVPVINPAVSAADPASVVGEKLSAAVLAANPVLAASAMGGGSIGHVGGRRGAFSIAIMELVMGAMENLIPKLGELLKEEYVIQSGVREKIQSVSRELESIHAALRKIGKVPWEHLDDELRLWAHDLREASYDMEDIIDSFLVRVDGHEASEVHWFKWFLEKMTNQFNKIKASHEIGVAMKEIDEKLQEVATRHARYTIDNIAIKPAGPATVDPRLLSMYKTSAELVGIEGPMDELMKMLDIDLPTKKRKIEIDVSVRKPKMVSIFGFGGLGKTTLAKAVYDKLKPSFDSGAFIPVGQNPNIRKVFRDILMDLDKQSYNDLNLKLLDERQLINKLQEFLQKKRCFVVIDDIWDKDSWRLIRCALQDSNHESRIVTTTRIYEVATQVGEVYKMHPLSHDESKKLLYTRIISGEGESLPSTLVEACDKILKKCRGVPLAIITIASLLANKPREYWSEVYNSIGLEHGYNDDVDNTRRILSLSYYDLPLHLKPCLLYLSIFPEDYYIEKNLLIWKWIAEGFVHEKQAAKLGLFETGEGYFNELINRSMIQPVEHEYSGYMCGCRVHDMVLDLILLLSGEENFVTVVDGSKEHELSWKNARRLALQHWSFEENRNQLANMGVKQTRSLIMTECFDKNIQLPSFQVLRVLEIQKQGRRWNIDGKIKLQHVRNLLHLRFLHLDCIDSIPLIEQFRNLRFLQVLHLKESNIQELPESVGLLTKLLSLRVDIDVRVSPGVIEKLTSLQELYLWPYSDDTFQFVKVLGKLRELRVLHAKNLKLDGQRETSALLESLCNLHKIQTLDIDLNLIPNEGVTWDAGFTSPQCLRHLCLVSLRFHRMPEWINWSLLPNLSYLELRVNFLEELDLETLGRLPKLRYLHLFIHCDRIVSIGKIAGAGDACFQELTFLNTPYLYVRFDQHGIMCSKDEKAVMPNVKSLSFCVYVRILKDTDILGFDKLFSFAHLGRSSLQQVQVNIQCRGARAMEVEEAEAALAHAAAIHPNRPTLRIHKLSEEEMLPPHEEPSSFFPKVVVENLNAHERKDDDLRSVLVQMLQRNPCVKKFSVSIDCENACLEEVEKAEAAARFAVDFHANRPTLELVKYGEDKMVLSGRTNRGCLKDVSKESSNERTAAAVCQGLKENQDWLSPGSHTRGGETARQRPQEARTPQLPARPRPGLYVNIAAPTPLVGQPPLPPCRPPTRRHRIAGKPLPPPVMPPCAVLASAVADHTSSCRANFHGHCGTAGSLRCHLHALPCRPPPLPACAGCASPSSAAPARVDHPSSASAAARQDEEGGGEEGGDEASPLLNLLALLAIAIMDLMKAMGRLLPKLGQMLKDEYDLHTGIRKKIQSLSRELEDVHAVLRMVGEVPPEQLDGTVELWAHDLREASYDMDLPCARRRHGTSG</sequence>
<dbReference type="InterPro" id="IPR044974">
    <property type="entry name" value="Disease_R_plants"/>
</dbReference>
<dbReference type="PANTHER" id="PTHR23155:SF1181">
    <property type="entry name" value="OS08G0170200 PROTEIN"/>
    <property type="match status" value="1"/>
</dbReference>
<keyword evidence="14" id="KW-1185">Reference proteome</keyword>
<dbReference type="Pfam" id="PF18052">
    <property type="entry name" value="Rx_N"/>
    <property type="match status" value="3"/>
</dbReference>
<dbReference type="InterPro" id="IPR002182">
    <property type="entry name" value="NB-ARC"/>
</dbReference>
<dbReference type="Pfam" id="PF23598">
    <property type="entry name" value="LRR_14"/>
    <property type="match status" value="2"/>
</dbReference>
<keyword evidence="3" id="KW-0677">Repeat</keyword>
<dbReference type="GO" id="GO:0042742">
    <property type="term" value="P:defense response to bacterium"/>
    <property type="evidence" value="ECO:0007669"/>
    <property type="project" value="UniProtKB-ARBA"/>
</dbReference>
<feature type="domain" description="Disease resistance protein winged helix" evidence="11">
    <location>
        <begin position="424"/>
        <end position="496"/>
    </location>
</feature>
<feature type="domain" description="Disease resistance R13L4/SHOC-2-like LRR" evidence="12">
    <location>
        <begin position="547"/>
        <end position="929"/>
    </location>
</feature>
<feature type="domain" description="NB-ARC" evidence="9">
    <location>
        <begin position="1416"/>
        <end position="1563"/>
    </location>
</feature>
<evidence type="ECO:0000313" key="13">
    <source>
        <dbReference type="EnsemblPlants" id="ONIVA08G04110.2"/>
    </source>
</evidence>
<dbReference type="InterPro" id="IPR038005">
    <property type="entry name" value="RX-like_CC"/>
</dbReference>
<evidence type="ECO:0000313" key="14">
    <source>
        <dbReference type="Proteomes" id="UP000006591"/>
    </source>
</evidence>
<evidence type="ECO:0000256" key="4">
    <source>
        <dbReference type="ARBA" id="ARBA00022741"/>
    </source>
</evidence>
<dbReference type="EnsemblPlants" id="ONIVA08G04110.2">
    <property type="protein sequence ID" value="ONIVA08G04110.2"/>
    <property type="gene ID" value="ONIVA08G04110"/>
</dbReference>
<feature type="domain" description="NB-ARC" evidence="9">
    <location>
        <begin position="173"/>
        <end position="334"/>
    </location>
</feature>
<feature type="domain" description="Disease resistance N-terminal" evidence="10">
    <location>
        <begin position="7"/>
        <end position="96"/>
    </location>
</feature>
<dbReference type="GO" id="GO:0043531">
    <property type="term" value="F:ADP binding"/>
    <property type="evidence" value="ECO:0007669"/>
    <property type="project" value="InterPro"/>
</dbReference>
<dbReference type="Gene3D" id="1.10.8.430">
    <property type="entry name" value="Helical domain of apoptotic protease-activating factors"/>
    <property type="match status" value="2"/>
</dbReference>
<keyword evidence="4" id="KW-0547">Nucleotide-binding</keyword>
<name>A0A0E0I7N1_ORYNI</name>
<dbReference type="SUPFAM" id="SSF52058">
    <property type="entry name" value="L domain-like"/>
    <property type="match status" value="2"/>
</dbReference>
<dbReference type="InterPro" id="IPR036388">
    <property type="entry name" value="WH-like_DNA-bd_sf"/>
</dbReference>
<dbReference type="GO" id="GO:0002758">
    <property type="term" value="P:innate immune response-activating signaling pathway"/>
    <property type="evidence" value="ECO:0007669"/>
    <property type="project" value="UniProtKB-ARBA"/>
</dbReference>
<feature type="region of interest" description="Disordered" evidence="8">
    <location>
        <begin position="2424"/>
        <end position="2451"/>
    </location>
</feature>
<reference evidence="13" key="1">
    <citation type="submission" date="2015-04" db="UniProtKB">
        <authorList>
            <consortium name="EnsemblPlants"/>
        </authorList>
    </citation>
    <scope>IDENTIFICATION</scope>
    <source>
        <strain evidence="13">SL10</strain>
    </source>
</reference>
<dbReference type="HOGENOM" id="CLU_000837_21_2_1"/>
<evidence type="ECO:0000259" key="9">
    <source>
        <dbReference type="Pfam" id="PF00931"/>
    </source>
</evidence>
<dbReference type="FunFam" id="3.40.50.300:FF:001091">
    <property type="entry name" value="Probable disease resistance protein At1g61300"/>
    <property type="match status" value="1"/>
</dbReference>
<dbReference type="Pfam" id="PF00931">
    <property type="entry name" value="NB-ARC"/>
    <property type="match status" value="2"/>
</dbReference>
<evidence type="ECO:0000256" key="3">
    <source>
        <dbReference type="ARBA" id="ARBA00022737"/>
    </source>
</evidence>
<evidence type="ECO:0000259" key="10">
    <source>
        <dbReference type="Pfam" id="PF18052"/>
    </source>
</evidence>
<accession>A0A0E0I7N1</accession>
<evidence type="ECO:0000256" key="6">
    <source>
        <dbReference type="ARBA" id="ARBA00023054"/>
    </source>
</evidence>
<proteinExistence type="inferred from homology"/>
<feature type="domain" description="Disease resistance protein winged helix" evidence="11">
    <location>
        <begin position="1655"/>
        <end position="1728"/>
    </location>
</feature>
<reference evidence="13" key="2">
    <citation type="submission" date="2018-04" db="EMBL/GenBank/DDBJ databases">
        <title>OnivRS2 (Oryza nivara Reference Sequence Version 2).</title>
        <authorList>
            <person name="Zhang J."/>
            <person name="Kudrna D."/>
            <person name="Lee S."/>
            <person name="Talag J."/>
            <person name="Rajasekar S."/>
            <person name="Welchert J."/>
            <person name="Hsing Y.-I."/>
            <person name="Wing R.A."/>
        </authorList>
    </citation>
    <scope>NUCLEOTIDE SEQUENCE [LARGE SCALE GENOMIC DNA]</scope>
    <source>
        <strain evidence="13">SL10</strain>
    </source>
</reference>
<organism evidence="13">
    <name type="scientific">Oryza nivara</name>
    <name type="common">Indian wild rice</name>
    <name type="synonym">Oryza sativa f. spontanea</name>
    <dbReference type="NCBI Taxonomy" id="4536"/>
    <lineage>
        <taxon>Eukaryota</taxon>
        <taxon>Viridiplantae</taxon>
        <taxon>Streptophyta</taxon>
        <taxon>Embryophyta</taxon>
        <taxon>Tracheophyta</taxon>
        <taxon>Spermatophyta</taxon>
        <taxon>Magnoliopsida</taxon>
        <taxon>Liliopsida</taxon>
        <taxon>Poales</taxon>
        <taxon>Poaceae</taxon>
        <taxon>BOP clade</taxon>
        <taxon>Oryzoideae</taxon>
        <taxon>Oryzeae</taxon>
        <taxon>Oryzinae</taxon>
        <taxon>Oryza</taxon>
    </lineage>
</organism>
<feature type="domain" description="Disease resistance N-terminal" evidence="10">
    <location>
        <begin position="2472"/>
        <end position="2542"/>
    </location>
</feature>
<dbReference type="InterPro" id="IPR058922">
    <property type="entry name" value="WHD_DRP"/>
</dbReference>
<protein>
    <recommendedName>
        <fullName evidence="15">RGH1A</fullName>
    </recommendedName>
</protein>
<feature type="compositionally biased region" description="Basic and acidic residues" evidence="8">
    <location>
        <begin position="2302"/>
        <end position="2313"/>
    </location>
</feature>
<keyword evidence="5" id="KW-0611">Plant defense</keyword>
<dbReference type="eggNOG" id="KOG4658">
    <property type="taxonomic scope" value="Eukaryota"/>
</dbReference>
<dbReference type="InterPro" id="IPR041118">
    <property type="entry name" value="Rx_N"/>
</dbReference>
<keyword evidence="6 7" id="KW-0175">Coiled coil</keyword>
<dbReference type="InterPro" id="IPR032675">
    <property type="entry name" value="LRR_dom_sf"/>
</dbReference>
<dbReference type="OMA" id="CENACLE"/>
<dbReference type="STRING" id="4536.A0A0E0I7N1"/>
<dbReference type="GO" id="GO:0009626">
    <property type="term" value="P:plant-type hypersensitive response"/>
    <property type="evidence" value="ECO:0007669"/>
    <property type="project" value="UniProtKB-ARBA"/>
</dbReference>
<keyword evidence="2" id="KW-0433">Leucine-rich repeat</keyword>
<dbReference type="Pfam" id="PF23559">
    <property type="entry name" value="WHD_DRP"/>
    <property type="match status" value="2"/>
</dbReference>
<feature type="region of interest" description="Disordered" evidence="8">
    <location>
        <begin position="1068"/>
        <end position="1096"/>
    </location>
</feature>